<reference evidence="3 4" key="1">
    <citation type="submission" date="2020-08" db="EMBL/GenBank/DDBJ databases">
        <title>Acidobacteriota in marine sediments use diverse sulfur dissimilation pathways.</title>
        <authorList>
            <person name="Wasmund K."/>
        </authorList>
    </citation>
    <scope>NUCLEOTIDE SEQUENCE [LARGE SCALE GENOMIC DNA]</scope>
    <source>
        <strain evidence="3">MAG AM4</strain>
    </source>
</reference>
<dbReference type="EMBL" id="JACXWD010000006">
    <property type="protein sequence ID" value="MBD3867151.1"/>
    <property type="molecule type" value="Genomic_DNA"/>
</dbReference>
<feature type="signal peptide" evidence="2">
    <location>
        <begin position="1"/>
        <end position="22"/>
    </location>
</feature>
<feature type="transmembrane region" description="Helical" evidence="1">
    <location>
        <begin position="204"/>
        <end position="228"/>
    </location>
</feature>
<dbReference type="Proteomes" id="UP000648239">
    <property type="component" value="Unassembled WGS sequence"/>
</dbReference>
<keyword evidence="2" id="KW-0732">Signal</keyword>
<keyword evidence="1" id="KW-0812">Transmembrane</keyword>
<evidence type="ECO:0000313" key="4">
    <source>
        <dbReference type="Proteomes" id="UP000648239"/>
    </source>
</evidence>
<keyword evidence="1" id="KW-1133">Transmembrane helix</keyword>
<proteinExistence type="predicted"/>
<feature type="transmembrane region" description="Helical" evidence="1">
    <location>
        <begin position="266"/>
        <end position="285"/>
    </location>
</feature>
<feature type="transmembrane region" description="Helical" evidence="1">
    <location>
        <begin position="234"/>
        <end position="254"/>
    </location>
</feature>
<dbReference type="AlphaFoldDB" id="A0A8J6Y747"/>
<name>A0A8J6Y747_9BACT</name>
<gene>
    <name evidence="3" type="ORF">IFK94_03415</name>
</gene>
<evidence type="ECO:0008006" key="5">
    <source>
        <dbReference type="Google" id="ProtNLM"/>
    </source>
</evidence>
<keyword evidence="1" id="KW-0472">Membrane</keyword>
<accession>A0A8J6Y747</accession>
<protein>
    <recommendedName>
        <fullName evidence="5">Polymer-forming cytoskeletal protein</fullName>
    </recommendedName>
</protein>
<sequence length="340" mass="36421">MRRTALILTLLLLPVGLLPAFAQEDAAEAVLPDETSTEPDRVLFDSRGDRVTLGDRMIIPADTVHRGSITSIAGTLDVLGRVTGDIVVVGGDFNLDGTVGGEVVAVLSDVTLSESTRIEGSLVAVAGSMDDPGASIGRDRVNIPLGLTLPGLGHPLEILISIFLWWILLGLILMFFAVLVLAALVPERVELLAEEFPVRWPGALLLGLAFSVLGMPLIYVLLALSLIGIPLIPFAFFTYVVLKWMGIAGIFMFVGQKLGSLAGRRITLLPAVLLGFLVFGLIKLIPVVGFLVWLILGWLGIGLVLLTRFGKRRKQVHIPPAVQTPPVVQTEQQPEATPEA</sequence>
<feature type="transmembrane region" description="Helical" evidence="1">
    <location>
        <begin position="291"/>
        <end position="309"/>
    </location>
</feature>
<evidence type="ECO:0000256" key="2">
    <source>
        <dbReference type="SAM" id="SignalP"/>
    </source>
</evidence>
<comment type="caution">
    <text evidence="3">The sequence shown here is derived from an EMBL/GenBank/DDBJ whole genome shotgun (WGS) entry which is preliminary data.</text>
</comment>
<feature type="chain" id="PRO_5035249986" description="Polymer-forming cytoskeletal protein" evidence="2">
    <location>
        <begin position="23"/>
        <end position="340"/>
    </location>
</feature>
<evidence type="ECO:0000313" key="3">
    <source>
        <dbReference type="EMBL" id="MBD3867151.1"/>
    </source>
</evidence>
<feature type="transmembrane region" description="Helical" evidence="1">
    <location>
        <begin position="163"/>
        <end position="184"/>
    </location>
</feature>
<evidence type="ECO:0000256" key="1">
    <source>
        <dbReference type="SAM" id="Phobius"/>
    </source>
</evidence>
<organism evidence="3 4">
    <name type="scientific">Candidatus Polarisedimenticola svalbardensis</name>
    <dbReference type="NCBI Taxonomy" id="2886004"/>
    <lineage>
        <taxon>Bacteria</taxon>
        <taxon>Pseudomonadati</taxon>
        <taxon>Acidobacteriota</taxon>
        <taxon>Candidatus Polarisedimenticolia</taxon>
        <taxon>Candidatus Polarisedimenticolales</taxon>
        <taxon>Candidatus Polarisedimenticolaceae</taxon>
        <taxon>Candidatus Polarisedimenticola</taxon>
    </lineage>
</organism>